<sequence>MHAPTSSFRPPRFIPALEGMRALAALGVLTTHVAFQTRSVDGSVMGAIWGRLDLAVALFFALSGFLLWRPHADAARGGRPAPGVRRYLRHRAVRILPAYVVVVVVVLALVPAARGANATAWFANLTLLQVYVPYTLVAGLTQMWSLAVEVSFYAALPLLAWFLVRLRGSRARWRVPVMLVVAVVSLGWAFVAHRLPLADGVSGTLWLPGYLPWFLAGTILAEVAVSDSGGHGLGGRLRRLSARRVPMAVVAVVVYAVACTPVAGPSGLAAVSAPQFAVKTALGALLGWTLLAPLVLAPGHHRFLASATMQTLGRWSYAIFIWHLAVLAVVFPLVGFALFGGTMWSVWLVTVVVTVGVSAASYGLVEEPARRAMRDRERRGRDRGGDSTTVASAATATSAGSVTHQSNPV</sequence>
<dbReference type="PANTHER" id="PTHR23028:SF53">
    <property type="entry name" value="ACYL_TRANSF_3 DOMAIN-CONTAINING PROTEIN"/>
    <property type="match status" value="1"/>
</dbReference>
<evidence type="ECO:0000256" key="1">
    <source>
        <dbReference type="SAM" id="MobiDB-lite"/>
    </source>
</evidence>
<keyword evidence="2" id="KW-0472">Membrane</keyword>
<dbReference type="Pfam" id="PF01757">
    <property type="entry name" value="Acyl_transf_3"/>
    <property type="match status" value="1"/>
</dbReference>
<evidence type="ECO:0000259" key="3">
    <source>
        <dbReference type="Pfam" id="PF01757"/>
    </source>
</evidence>
<feature type="transmembrane region" description="Helical" evidence="2">
    <location>
        <begin position="344"/>
        <end position="365"/>
    </location>
</feature>
<evidence type="ECO:0000313" key="5">
    <source>
        <dbReference type="Proteomes" id="UP001205740"/>
    </source>
</evidence>
<keyword evidence="4" id="KW-0012">Acyltransferase</keyword>
<organism evidence="4 5">
    <name type="scientific">Williamsia serinedens</name>
    <dbReference type="NCBI Taxonomy" id="391736"/>
    <lineage>
        <taxon>Bacteria</taxon>
        <taxon>Bacillati</taxon>
        <taxon>Actinomycetota</taxon>
        <taxon>Actinomycetes</taxon>
        <taxon>Mycobacteriales</taxon>
        <taxon>Nocardiaceae</taxon>
        <taxon>Williamsia</taxon>
    </lineage>
</organism>
<dbReference type="EMBL" id="JAMTCG010000002">
    <property type="protein sequence ID" value="MCP2159632.1"/>
    <property type="molecule type" value="Genomic_DNA"/>
</dbReference>
<gene>
    <name evidence="4" type="ORF">LX12_000811</name>
</gene>
<feature type="transmembrane region" description="Helical" evidence="2">
    <location>
        <begin position="46"/>
        <end position="68"/>
    </location>
</feature>
<evidence type="ECO:0000313" key="4">
    <source>
        <dbReference type="EMBL" id="MCP2159632.1"/>
    </source>
</evidence>
<feature type="transmembrane region" description="Helical" evidence="2">
    <location>
        <begin position="205"/>
        <end position="225"/>
    </location>
</feature>
<dbReference type="GO" id="GO:0016746">
    <property type="term" value="F:acyltransferase activity"/>
    <property type="evidence" value="ECO:0007669"/>
    <property type="project" value="UniProtKB-KW"/>
</dbReference>
<keyword evidence="2" id="KW-0812">Transmembrane</keyword>
<feature type="transmembrane region" description="Helical" evidence="2">
    <location>
        <begin position="276"/>
        <end position="296"/>
    </location>
</feature>
<feature type="region of interest" description="Disordered" evidence="1">
    <location>
        <begin position="373"/>
        <end position="409"/>
    </location>
</feature>
<keyword evidence="4" id="KW-0808">Transferase</keyword>
<protein>
    <submittedName>
        <fullName evidence="4">Peptidoglycan/LPS O-acetylase OafA/YrhL, contains acyltransferase and SGNH-hydrolase domains</fullName>
    </submittedName>
</protein>
<feature type="transmembrane region" description="Helical" evidence="2">
    <location>
        <begin position="317"/>
        <end position="338"/>
    </location>
</feature>
<feature type="transmembrane region" description="Helical" evidence="2">
    <location>
        <begin position="143"/>
        <end position="163"/>
    </location>
</feature>
<feature type="compositionally biased region" description="Low complexity" evidence="1">
    <location>
        <begin position="386"/>
        <end position="403"/>
    </location>
</feature>
<dbReference type="Proteomes" id="UP001205740">
    <property type="component" value="Unassembled WGS sequence"/>
</dbReference>
<keyword evidence="5" id="KW-1185">Reference proteome</keyword>
<feature type="transmembrane region" description="Helical" evidence="2">
    <location>
        <begin position="245"/>
        <end position="264"/>
    </location>
</feature>
<evidence type="ECO:0000256" key="2">
    <source>
        <dbReference type="SAM" id="Phobius"/>
    </source>
</evidence>
<feature type="compositionally biased region" description="Basic and acidic residues" evidence="1">
    <location>
        <begin position="373"/>
        <end position="385"/>
    </location>
</feature>
<feature type="transmembrane region" description="Helical" evidence="2">
    <location>
        <begin position="95"/>
        <end position="123"/>
    </location>
</feature>
<feature type="domain" description="Acyltransferase 3" evidence="3">
    <location>
        <begin position="15"/>
        <end position="360"/>
    </location>
</feature>
<feature type="transmembrane region" description="Helical" evidence="2">
    <location>
        <begin position="175"/>
        <end position="193"/>
    </location>
</feature>
<dbReference type="InterPro" id="IPR002656">
    <property type="entry name" value="Acyl_transf_3_dom"/>
</dbReference>
<accession>A0ABT1GXB2</accession>
<name>A0ABT1GXB2_9NOCA</name>
<comment type="caution">
    <text evidence="4">The sequence shown here is derived from an EMBL/GenBank/DDBJ whole genome shotgun (WGS) entry which is preliminary data.</text>
</comment>
<dbReference type="InterPro" id="IPR050879">
    <property type="entry name" value="Acyltransferase_3"/>
</dbReference>
<reference evidence="4 5" key="1">
    <citation type="submission" date="2022-06" db="EMBL/GenBank/DDBJ databases">
        <title>Genomic Encyclopedia of Archaeal and Bacterial Type Strains, Phase II (KMG-II): from individual species to whole genera.</title>
        <authorList>
            <person name="Goeker M."/>
        </authorList>
    </citation>
    <scope>NUCLEOTIDE SEQUENCE [LARGE SCALE GENOMIC DNA]</scope>
    <source>
        <strain evidence="4 5">DSM 45037</strain>
    </source>
</reference>
<keyword evidence="2" id="KW-1133">Transmembrane helix</keyword>
<proteinExistence type="predicted"/>
<dbReference type="PANTHER" id="PTHR23028">
    <property type="entry name" value="ACETYLTRANSFERASE"/>
    <property type="match status" value="1"/>
</dbReference>